<name>A0A699X0S7_TANCI</name>
<gene>
    <name evidence="1" type="ORF">Tci_922223</name>
</gene>
<dbReference type="GO" id="GO:0003964">
    <property type="term" value="F:RNA-directed DNA polymerase activity"/>
    <property type="evidence" value="ECO:0007669"/>
    <property type="project" value="UniProtKB-KW"/>
</dbReference>
<feature type="non-terminal residue" evidence="1">
    <location>
        <position position="74"/>
    </location>
</feature>
<protein>
    <submittedName>
        <fullName evidence="1">Reverse transcriptase domain-containing protein</fullName>
    </submittedName>
</protein>
<evidence type="ECO:0000313" key="1">
    <source>
        <dbReference type="EMBL" id="GFD50254.1"/>
    </source>
</evidence>
<proteinExistence type="predicted"/>
<dbReference type="AlphaFoldDB" id="A0A699X0S7"/>
<accession>A0A699X0S7</accession>
<comment type="caution">
    <text evidence="1">The sequence shown here is derived from an EMBL/GenBank/DDBJ whole genome shotgun (WGS) entry which is preliminary data.</text>
</comment>
<sequence>MDELHGFKVTIFIQRNQRKARRPGAQQPVINQVIEEKIQVAIYPEYPEQSIAIGSTLTEEDRKELCGLLRRNLD</sequence>
<dbReference type="EMBL" id="BKCJ011755097">
    <property type="protein sequence ID" value="GFD50254.1"/>
    <property type="molecule type" value="Genomic_DNA"/>
</dbReference>
<keyword evidence="1" id="KW-0695">RNA-directed DNA polymerase</keyword>
<keyword evidence="1" id="KW-0808">Transferase</keyword>
<keyword evidence="1" id="KW-0548">Nucleotidyltransferase</keyword>
<reference evidence="1" key="1">
    <citation type="journal article" date="2019" name="Sci. Rep.">
        <title>Draft genome of Tanacetum cinerariifolium, the natural source of mosquito coil.</title>
        <authorList>
            <person name="Yamashiro T."/>
            <person name="Shiraishi A."/>
            <person name="Satake H."/>
            <person name="Nakayama K."/>
        </authorList>
    </citation>
    <scope>NUCLEOTIDE SEQUENCE</scope>
</reference>
<organism evidence="1">
    <name type="scientific">Tanacetum cinerariifolium</name>
    <name type="common">Dalmatian daisy</name>
    <name type="synonym">Chrysanthemum cinerariifolium</name>
    <dbReference type="NCBI Taxonomy" id="118510"/>
    <lineage>
        <taxon>Eukaryota</taxon>
        <taxon>Viridiplantae</taxon>
        <taxon>Streptophyta</taxon>
        <taxon>Embryophyta</taxon>
        <taxon>Tracheophyta</taxon>
        <taxon>Spermatophyta</taxon>
        <taxon>Magnoliopsida</taxon>
        <taxon>eudicotyledons</taxon>
        <taxon>Gunneridae</taxon>
        <taxon>Pentapetalae</taxon>
        <taxon>asterids</taxon>
        <taxon>campanulids</taxon>
        <taxon>Asterales</taxon>
        <taxon>Asteraceae</taxon>
        <taxon>Asteroideae</taxon>
        <taxon>Anthemideae</taxon>
        <taxon>Anthemidinae</taxon>
        <taxon>Tanacetum</taxon>
    </lineage>
</organism>